<accession>A0A7S0D9R1</accession>
<evidence type="ECO:0000256" key="1">
    <source>
        <dbReference type="SAM" id="Phobius"/>
    </source>
</evidence>
<keyword evidence="1" id="KW-1133">Transmembrane helix</keyword>
<sequence>MKATRAAPTRASSRVNMPCTTRSFAPSTVPASLAKAGTRVAVGPRVPATPARGAANGFRKYLPTPRLGASRVTRVASARDTSGGFTGRSLRLHEETTSPSSEEAEYKSYARASARPAHRFASASAMWRRVRNVIAAFFLHSALACAAAKAAFAFGGSFGGPPSYSPYASAVLGTTPTTTGRSSSGFVGVGDSPSSVYAMKNLPIAVGDVGSLGMLGSPAGIGIPYHGKNPGIALFMASGGVAVRMLINVMVIYAIHKYWMGGDR</sequence>
<protein>
    <submittedName>
        <fullName evidence="2">Uncharacterized protein</fullName>
    </submittedName>
</protein>
<feature type="transmembrane region" description="Helical" evidence="1">
    <location>
        <begin position="232"/>
        <end position="255"/>
    </location>
</feature>
<evidence type="ECO:0000313" key="2">
    <source>
        <dbReference type="EMBL" id="CAD8447626.1"/>
    </source>
</evidence>
<gene>
    <name evidence="2" type="ORF">MSP1401_LOCUS10165</name>
</gene>
<proteinExistence type="predicted"/>
<keyword evidence="1" id="KW-0472">Membrane</keyword>
<keyword evidence="1" id="KW-0812">Transmembrane</keyword>
<organism evidence="2">
    <name type="scientific">Micromonas pusilla</name>
    <name type="common">Picoplanktonic green alga</name>
    <name type="synonym">Chromulina pusilla</name>
    <dbReference type="NCBI Taxonomy" id="38833"/>
    <lineage>
        <taxon>Eukaryota</taxon>
        <taxon>Viridiplantae</taxon>
        <taxon>Chlorophyta</taxon>
        <taxon>Mamiellophyceae</taxon>
        <taxon>Mamiellales</taxon>
        <taxon>Mamiellaceae</taxon>
        <taxon>Micromonas</taxon>
    </lineage>
</organism>
<dbReference type="AlphaFoldDB" id="A0A7S0D9R1"/>
<reference evidence="2" key="1">
    <citation type="submission" date="2021-01" db="EMBL/GenBank/DDBJ databases">
        <authorList>
            <person name="Corre E."/>
            <person name="Pelletier E."/>
            <person name="Niang G."/>
            <person name="Scheremetjew M."/>
            <person name="Finn R."/>
            <person name="Kale V."/>
            <person name="Holt S."/>
            <person name="Cochrane G."/>
            <person name="Meng A."/>
            <person name="Brown T."/>
            <person name="Cohen L."/>
        </authorList>
    </citation>
    <scope>NUCLEOTIDE SEQUENCE</scope>
    <source>
        <strain evidence="2">CCAC1681</strain>
    </source>
</reference>
<name>A0A7S0D9R1_MICPS</name>
<feature type="transmembrane region" description="Helical" evidence="1">
    <location>
        <begin position="133"/>
        <end position="154"/>
    </location>
</feature>
<dbReference type="EMBL" id="HBEN01012228">
    <property type="protein sequence ID" value="CAD8447626.1"/>
    <property type="molecule type" value="Transcribed_RNA"/>
</dbReference>